<evidence type="ECO:0000313" key="10">
    <source>
        <dbReference type="EMBL" id="RDB86345.1"/>
    </source>
</evidence>
<dbReference type="Proteomes" id="UP000436429">
    <property type="component" value="Unassembled WGS sequence"/>
</dbReference>
<evidence type="ECO:0000256" key="1">
    <source>
        <dbReference type="ARBA" id="ARBA00004651"/>
    </source>
</evidence>
<evidence type="ECO:0000256" key="5">
    <source>
        <dbReference type="ARBA" id="ARBA00022989"/>
    </source>
</evidence>
<dbReference type="NCBIfam" id="TIGR00797">
    <property type="entry name" value="matE"/>
    <property type="match status" value="1"/>
</dbReference>
<keyword evidence="2" id="KW-0813">Transport</keyword>
<dbReference type="Proteomes" id="UP000253857">
    <property type="component" value="Unassembled WGS sequence"/>
</dbReference>
<keyword evidence="5 7" id="KW-1133">Transmembrane helix</keyword>
<feature type="transmembrane region" description="Helical" evidence="7">
    <location>
        <begin position="201"/>
        <end position="225"/>
    </location>
</feature>
<accession>A0A369NGS7</accession>
<dbReference type="Pfam" id="PF01554">
    <property type="entry name" value="MatE"/>
    <property type="match status" value="2"/>
</dbReference>
<dbReference type="PIRSF" id="PIRSF006603">
    <property type="entry name" value="DinF"/>
    <property type="match status" value="1"/>
</dbReference>
<feature type="transmembrane region" description="Helical" evidence="7">
    <location>
        <begin position="105"/>
        <end position="123"/>
    </location>
</feature>
<evidence type="ECO:0000256" key="2">
    <source>
        <dbReference type="ARBA" id="ARBA00022448"/>
    </source>
</evidence>
<feature type="transmembrane region" description="Helical" evidence="7">
    <location>
        <begin position="397"/>
        <end position="419"/>
    </location>
</feature>
<feature type="transmembrane region" description="Helical" evidence="7">
    <location>
        <begin position="175"/>
        <end position="195"/>
    </location>
</feature>
<dbReference type="GO" id="GO:0042910">
    <property type="term" value="F:xenobiotic transmembrane transporter activity"/>
    <property type="evidence" value="ECO:0007669"/>
    <property type="project" value="InterPro"/>
</dbReference>
<evidence type="ECO:0000256" key="6">
    <source>
        <dbReference type="ARBA" id="ARBA00023136"/>
    </source>
</evidence>
<protein>
    <submittedName>
        <fullName evidence="10">MATE family efflux transporter</fullName>
    </submittedName>
</protein>
<dbReference type="EMBL" id="WPOM01000002">
    <property type="protein sequence ID" value="MVN31843.1"/>
    <property type="molecule type" value="Genomic_DNA"/>
</dbReference>
<comment type="subcellular location">
    <subcellularLocation>
        <location evidence="1">Cell membrane</location>
        <topology evidence="1">Multi-pass membrane protein</topology>
    </subcellularLocation>
</comment>
<evidence type="ECO:0000313" key="11">
    <source>
        <dbReference type="Proteomes" id="UP000253857"/>
    </source>
</evidence>
<feature type="transmembrane region" description="Helical" evidence="7">
    <location>
        <begin position="369"/>
        <end position="390"/>
    </location>
</feature>
<keyword evidence="6 7" id="KW-0472">Membrane</keyword>
<dbReference type="PANTHER" id="PTHR43823">
    <property type="entry name" value="SPORULATION PROTEIN YKVU"/>
    <property type="match status" value="1"/>
</dbReference>
<evidence type="ECO:0000256" key="4">
    <source>
        <dbReference type="ARBA" id="ARBA00022692"/>
    </source>
</evidence>
<dbReference type="GeneID" id="69512483"/>
<feature type="transmembrane region" description="Helical" evidence="7">
    <location>
        <begin position="425"/>
        <end position="449"/>
    </location>
</feature>
<dbReference type="InterPro" id="IPR051327">
    <property type="entry name" value="MATE_MepA_subfamily"/>
</dbReference>
<gene>
    <name evidence="10" type="ORF">C1871_06565</name>
    <name evidence="9" type="ORF">C1875_05060</name>
    <name evidence="8" type="ORF">GO726_01435</name>
</gene>
<dbReference type="AlphaFoldDB" id="A0A369NGS7"/>
<keyword evidence="4 7" id="KW-0812">Transmembrane</keyword>
<evidence type="ECO:0000313" key="13">
    <source>
        <dbReference type="Proteomes" id="UP000436429"/>
    </source>
</evidence>
<evidence type="ECO:0000313" key="8">
    <source>
        <dbReference type="EMBL" id="MVN31843.1"/>
    </source>
</evidence>
<evidence type="ECO:0000313" key="12">
    <source>
        <dbReference type="Proteomes" id="UP000253970"/>
    </source>
</evidence>
<dbReference type="RefSeq" id="WP_015761535.1">
    <property type="nucleotide sequence ID" value="NZ_AP025575.1"/>
</dbReference>
<comment type="caution">
    <text evidence="10">The sequence shown here is derived from an EMBL/GenBank/DDBJ whole genome shotgun (WGS) entry which is preliminary data.</text>
</comment>
<reference evidence="11 12" key="1">
    <citation type="journal article" date="2018" name="Elife">
        <title>Discovery and characterization of a prevalent human gut bacterial enzyme sufficient for the inactivation of a family of plant toxins.</title>
        <authorList>
            <person name="Koppel N."/>
            <person name="Bisanz J.E."/>
            <person name="Pandelia M.E."/>
            <person name="Turnbaugh P.J."/>
            <person name="Balskus E.P."/>
        </authorList>
    </citation>
    <scope>NUCLEOTIDE SEQUENCE [LARGE SCALE GENOMIC DNA]</scope>
    <source>
        <strain evidence="10 11">FAA1-1-60AUCSF</strain>
        <strain evidence="9 12">W1 BHI 6</strain>
    </source>
</reference>
<dbReference type="EMBL" id="PPTY01000008">
    <property type="protein sequence ID" value="RDB86345.1"/>
    <property type="molecule type" value="Genomic_DNA"/>
</dbReference>
<reference evidence="8 13" key="2">
    <citation type="submission" date="2019-11" db="EMBL/GenBank/DDBJ databases">
        <title>Whole genome shotgun sequencing (WGS) data from Adlercreutzia equolifaciens ResAG-91, Eggerthella lenta MRI-F36, MRI-F37, MRI-F40, ResAG-49, ResAG-88, ResAG-121, ResAG-145, and Gordonibacter sp. ResAG-5, ResAG-26, ResAG-43, ResAG-50, ResAG-59.</title>
        <authorList>
            <person name="Stoll D.A."/>
            <person name="Danylec N."/>
            <person name="Franz C.M.A.P."/>
            <person name="Huch M."/>
        </authorList>
    </citation>
    <scope>NUCLEOTIDE SEQUENCE [LARGE SCALE GENOMIC DNA]</scope>
    <source>
        <strain evidence="8 13">ResAG-88</strain>
    </source>
</reference>
<dbReference type="InterPro" id="IPR002528">
    <property type="entry name" value="MATE_fam"/>
</dbReference>
<name>A0A369NGS7_EGGLN</name>
<organism evidence="10 11">
    <name type="scientific">Eggerthella lenta</name>
    <name type="common">Eubacterium lentum</name>
    <dbReference type="NCBI Taxonomy" id="84112"/>
    <lineage>
        <taxon>Bacteria</taxon>
        <taxon>Bacillati</taxon>
        <taxon>Actinomycetota</taxon>
        <taxon>Coriobacteriia</taxon>
        <taxon>Eggerthellales</taxon>
        <taxon>Eggerthellaceae</taxon>
        <taxon>Eggerthella</taxon>
    </lineage>
</organism>
<keyword evidence="3" id="KW-1003">Cell membrane</keyword>
<dbReference type="InterPro" id="IPR048279">
    <property type="entry name" value="MdtK-like"/>
</dbReference>
<dbReference type="EMBL" id="PPTU01000005">
    <property type="protein sequence ID" value="RDB72061.1"/>
    <property type="molecule type" value="Genomic_DNA"/>
</dbReference>
<dbReference type="GO" id="GO:0015297">
    <property type="term" value="F:antiporter activity"/>
    <property type="evidence" value="ECO:0007669"/>
    <property type="project" value="InterPro"/>
</dbReference>
<dbReference type="Proteomes" id="UP000253970">
    <property type="component" value="Unassembled WGS sequence"/>
</dbReference>
<feature type="transmembrane region" description="Helical" evidence="7">
    <location>
        <begin position="21"/>
        <end position="42"/>
    </location>
</feature>
<proteinExistence type="predicted"/>
<dbReference type="PANTHER" id="PTHR43823:SF3">
    <property type="entry name" value="MULTIDRUG EXPORT PROTEIN MEPA"/>
    <property type="match status" value="1"/>
</dbReference>
<feature type="transmembrane region" description="Helical" evidence="7">
    <location>
        <begin position="143"/>
        <end position="163"/>
    </location>
</feature>
<dbReference type="GO" id="GO:0005886">
    <property type="term" value="C:plasma membrane"/>
    <property type="evidence" value="ECO:0007669"/>
    <property type="project" value="UniProtKB-SubCell"/>
</dbReference>
<sequence>MARQVLQQDKRALMLTQTPGKLMMSLSLPAIVGMAVIGLYTFMDAVYAGQLIGMEAMGAVAVAYPFTFINSGGASMIGMGSASVLSRAIGAKDQRTIDQVMGNLVVMNLVLSLTVTIVGTVFARPLLALTGAQGQVLDLAESYLRIMLVGSLFVNFAQSSNMVMRGKGELARAMAIMGGGAVLNMVLAPLFILALRDQGLGIQGAGCATVITQMIQAGVMLWWFVKREKTARIVRVAVSPAILPEVLKVGASAMLMQVLVLVQQAIAYRAAAAWGGAEWQVLLGAALRIQAFAFIPLWGMSNGLQPAAGTNYGAGLYGRVRKLTIVFCLGSMALALLFWVPAMLAPEATLSLLVSDPAVAAMGADDFRVFFSTYLVAGPMVMGITLLQALGQGGKAAILTFARPVALFVPLVLILPNVAGLGIHGVWAASALSDGVMIVVAAFMVASVIRNLGKDEGSAADRVTMEEEAARA</sequence>
<feature type="transmembrane region" description="Helical" evidence="7">
    <location>
        <begin position="62"/>
        <end position="85"/>
    </location>
</feature>
<evidence type="ECO:0000256" key="3">
    <source>
        <dbReference type="ARBA" id="ARBA00022475"/>
    </source>
</evidence>
<feature type="transmembrane region" description="Helical" evidence="7">
    <location>
        <begin position="320"/>
        <end position="340"/>
    </location>
</feature>
<evidence type="ECO:0000313" key="9">
    <source>
        <dbReference type="EMBL" id="RDB72061.1"/>
    </source>
</evidence>
<evidence type="ECO:0000256" key="7">
    <source>
        <dbReference type="SAM" id="Phobius"/>
    </source>
</evidence>